<dbReference type="Proteomes" id="UP000276133">
    <property type="component" value="Unassembled WGS sequence"/>
</dbReference>
<dbReference type="EMBL" id="REGN01002176">
    <property type="protein sequence ID" value="RNA29679.1"/>
    <property type="molecule type" value="Genomic_DNA"/>
</dbReference>
<name>A0A3M7S209_BRAPC</name>
<protein>
    <submittedName>
        <fullName evidence="1">Uncharacterized protein</fullName>
    </submittedName>
</protein>
<organism evidence="1 2">
    <name type="scientific">Brachionus plicatilis</name>
    <name type="common">Marine rotifer</name>
    <name type="synonym">Brachionus muelleri</name>
    <dbReference type="NCBI Taxonomy" id="10195"/>
    <lineage>
        <taxon>Eukaryota</taxon>
        <taxon>Metazoa</taxon>
        <taxon>Spiralia</taxon>
        <taxon>Gnathifera</taxon>
        <taxon>Rotifera</taxon>
        <taxon>Eurotatoria</taxon>
        <taxon>Monogononta</taxon>
        <taxon>Pseudotrocha</taxon>
        <taxon>Ploima</taxon>
        <taxon>Brachionidae</taxon>
        <taxon>Brachionus</taxon>
    </lineage>
</organism>
<keyword evidence="2" id="KW-1185">Reference proteome</keyword>
<sequence length="67" mass="8534">MVLRVLRDKFFFEFNLVNIKIISQFDSFYKFYYPNNLFNYTLIIRFKLKIHMCLFYKWRNNHKLNLI</sequence>
<comment type="caution">
    <text evidence="1">The sequence shown here is derived from an EMBL/GenBank/DDBJ whole genome shotgun (WGS) entry which is preliminary data.</text>
</comment>
<accession>A0A3M7S209</accession>
<reference evidence="1 2" key="1">
    <citation type="journal article" date="2018" name="Sci. Rep.">
        <title>Genomic signatures of local adaptation to the degree of environmental predictability in rotifers.</title>
        <authorList>
            <person name="Franch-Gras L."/>
            <person name="Hahn C."/>
            <person name="Garcia-Roger E.M."/>
            <person name="Carmona M.J."/>
            <person name="Serra M."/>
            <person name="Gomez A."/>
        </authorList>
    </citation>
    <scope>NUCLEOTIDE SEQUENCE [LARGE SCALE GENOMIC DNA]</scope>
    <source>
        <strain evidence="1">HYR1</strain>
    </source>
</reference>
<gene>
    <name evidence="1" type="ORF">BpHYR1_007551</name>
</gene>
<proteinExistence type="predicted"/>
<evidence type="ECO:0000313" key="2">
    <source>
        <dbReference type="Proteomes" id="UP000276133"/>
    </source>
</evidence>
<dbReference type="AlphaFoldDB" id="A0A3M7S209"/>
<evidence type="ECO:0000313" key="1">
    <source>
        <dbReference type="EMBL" id="RNA29679.1"/>
    </source>
</evidence>